<dbReference type="PANTHER" id="PTHR43085:SF1">
    <property type="entry name" value="PSEUDOURIDINE KINASE-RELATED"/>
    <property type="match status" value="1"/>
</dbReference>
<comment type="caution">
    <text evidence="7">The sequence shown here is derived from an EMBL/GenBank/DDBJ whole genome shotgun (WGS) entry which is preliminary data.</text>
</comment>
<dbReference type="InterPro" id="IPR011611">
    <property type="entry name" value="PfkB_dom"/>
</dbReference>
<dbReference type="InterPro" id="IPR050306">
    <property type="entry name" value="PfkB_Carbo_kinase"/>
</dbReference>
<evidence type="ECO:0000256" key="1">
    <source>
        <dbReference type="ARBA" id="ARBA00010688"/>
    </source>
</evidence>
<dbReference type="AlphaFoldDB" id="A0A433XZG0"/>
<reference evidence="7 8" key="1">
    <citation type="submission" date="2018-12" db="EMBL/GenBank/DDBJ databases">
        <authorList>
            <person name="Sun L."/>
            <person name="Chen Z."/>
        </authorList>
    </citation>
    <scope>NUCLEOTIDE SEQUENCE [LARGE SCALE GENOMIC DNA]</scope>
    <source>
        <strain evidence="7 8">DSM 15890</strain>
    </source>
</reference>
<evidence type="ECO:0000313" key="7">
    <source>
        <dbReference type="EMBL" id="RUT40692.1"/>
    </source>
</evidence>
<dbReference type="InterPro" id="IPR029056">
    <property type="entry name" value="Ribokinase-like"/>
</dbReference>
<keyword evidence="8" id="KW-1185">Reference proteome</keyword>
<dbReference type="Proteomes" id="UP000279446">
    <property type="component" value="Unassembled WGS sequence"/>
</dbReference>
<name>A0A433XZG0_9BACL</name>
<dbReference type="GO" id="GO:0016301">
    <property type="term" value="F:kinase activity"/>
    <property type="evidence" value="ECO:0007669"/>
    <property type="project" value="UniProtKB-KW"/>
</dbReference>
<protein>
    <submittedName>
        <fullName evidence="7">Sugar kinase</fullName>
    </submittedName>
</protein>
<dbReference type="GO" id="GO:0005524">
    <property type="term" value="F:ATP binding"/>
    <property type="evidence" value="ECO:0007669"/>
    <property type="project" value="UniProtKB-KW"/>
</dbReference>
<evidence type="ECO:0000259" key="6">
    <source>
        <dbReference type="Pfam" id="PF00294"/>
    </source>
</evidence>
<evidence type="ECO:0000256" key="3">
    <source>
        <dbReference type="ARBA" id="ARBA00022741"/>
    </source>
</evidence>
<dbReference type="InterPro" id="IPR002173">
    <property type="entry name" value="Carboh/pur_kinase_PfkB_CS"/>
</dbReference>
<evidence type="ECO:0000256" key="4">
    <source>
        <dbReference type="ARBA" id="ARBA00022777"/>
    </source>
</evidence>
<proteinExistence type="inferred from homology"/>
<dbReference type="Gene3D" id="3.40.1190.20">
    <property type="match status" value="1"/>
</dbReference>
<keyword evidence="5" id="KW-0067">ATP-binding</keyword>
<dbReference type="RefSeq" id="WP_127194638.1">
    <property type="nucleotide sequence ID" value="NZ_RZNY01000033.1"/>
</dbReference>
<comment type="similarity">
    <text evidence="1">Belongs to the carbohydrate kinase PfkB family.</text>
</comment>
<dbReference type="SUPFAM" id="SSF53613">
    <property type="entry name" value="Ribokinase-like"/>
    <property type="match status" value="1"/>
</dbReference>
<evidence type="ECO:0000313" key="8">
    <source>
        <dbReference type="Proteomes" id="UP000279446"/>
    </source>
</evidence>
<sequence>MKTVYVLGELNVDMIVTGTDVIPEWNREKLVDSFDIVLGSSSAITACALAGLGMDVRFVSVVGNDEFGNYCIEQLQSKGVNTDGIIKKETAKTGVTLSLSTPQDRGLLTFMGSISDLAPRDMPESLFEEADHVHFGSYFLQDGMRDHWQGIFDRVRKNGATTSFDTGWDVRNQWVRVGIHSLLGETDLFIPSEEELLHIYGVSTLDEVWPLLPEGHHGVAVKRGSTGATLYGEDKQLVEVNSYKITPIDTTGAGDSFNAGLIHGYLNGKRGQELLLFANACGALSTQRVGGAQQVSSLEEVEIFQNTHAVRD</sequence>
<dbReference type="EMBL" id="RZNY01000033">
    <property type="protein sequence ID" value="RUT40692.1"/>
    <property type="molecule type" value="Genomic_DNA"/>
</dbReference>
<gene>
    <name evidence="7" type="ORF">EJP82_24240</name>
</gene>
<dbReference type="CDD" id="cd01166">
    <property type="entry name" value="KdgK"/>
    <property type="match status" value="1"/>
</dbReference>
<feature type="domain" description="Carbohydrate kinase PfkB" evidence="6">
    <location>
        <begin position="1"/>
        <end position="293"/>
    </location>
</feature>
<dbReference type="OrthoDB" id="9813569at2"/>
<dbReference type="PROSITE" id="PS00584">
    <property type="entry name" value="PFKB_KINASES_2"/>
    <property type="match status" value="1"/>
</dbReference>
<keyword evidence="3" id="KW-0547">Nucleotide-binding</keyword>
<dbReference type="PANTHER" id="PTHR43085">
    <property type="entry name" value="HEXOKINASE FAMILY MEMBER"/>
    <property type="match status" value="1"/>
</dbReference>
<evidence type="ECO:0000256" key="5">
    <source>
        <dbReference type="ARBA" id="ARBA00022840"/>
    </source>
</evidence>
<keyword evidence="2" id="KW-0808">Transferase</keyword>
<keyword evidence="4 7" id="KW-0418">Kinase</keyword>
<dbReference type="Pfam" id="PF00294">
    <property type="entry name" value="PfkB"/>
    <property type="match status" value="1"/>
</dbReference>
<evidence type="ECO:0000256" key="2">
    <source>
        <dbReference type="ARBA" id="ARBA00022679"/>
    </source>
</evidence>
<accession>A0A433XZG0</accession>
<organism evidence="7 8">
    <name type="scientific">Paenibacillus anaericanus</name>
    <dbReference type="NCBI Taxonomy" id="170367"/>
    <lineage>
        <taxon>Bacteria</taxon>
        <taxon>Bacillati</taxon>
        <taxon>Bacillota</taxon>
        <taxon>Bacilli</taxon>
        <taxon>Bacillales</taxon>
        <taxon>Paenibacillaceae</taxon>
        <taxon>Paenibacillus</taxon>
    </lineage>
</organism>